<dbReference type="Gene3D" id="3.10.580.10">
    <property type="entry name" value="CBS-domain"/>
    <property type="match status" value="1"/>
</dbReference>
<dbReference type="GO" id="GO:0005886">
    <property type="term" value="C:plasma membrane"/>
    <property type="evidence" value="ECO:0007669"/>
    <property type="project" value="UniProtKB-SubCell"/>
</dbReference>
<keyword evidence="9" id="KW-1003">Cell membrane</keyword>
<dbReference type="InterPro" id="IPR046342">
    <property type="entry name" value="CBS_dom_sf"/>
</dbReference>
<dbReference type="EMBL" id="AGZR01000004">
    <property type="protein sequence ID" value="EPD33687.1"/>
    <property type="molecule type" value="Genomic_DNA"/>
</dbReference>
<reference evidence="11 12" key="1">
    <citation type="submission" date="2013-04" db="EMBL/GenBank/DDBJ databases">
        <title>The Genome Sequence of Propionimicrobium lymphophilum ACS-093-V-SCH5.</title>
        <authorList>
            <consortium name="The Broad Institute Genomics Platform"/>
            <person name="Earl A."/>
            <person name="Ward D."/>
            <person name="Feldgarden M."/>
            <person name="Gevers D."/>
            <person name="Saerens B."/>
            <person name="Vaneechoutte M."/>
            <person name="Walker B."/>
            <person name="Young S."/>
            <person name="Zeng Q."/>
            <person name="Gargeya S."/>
            <person name="Fitzgerald M."/>
            <person name="Haas B."/>
            <person name="Abouelleil A."/>
            <person name="Allen A.W."/>
            <person name="Alvarado L."/>
            <person name="Arachchi H.M."/>
            <person name="Berlin A.M."/>
            <person name="Chapman S.B."/>
            <person name="Gainer-Dewar J."/>
            <person name="Goldberg J."/>
            <person name="Griggs A."/>
            <person name="Gujja S."/>
            <person name="Hansen M."/>
            <person name="Howarth C."/>
            <person name="Imamovic A."/>
            <person name="Ireland A."/>
            <person name="Larimer J."/>
            <person name="McCowan C."/>
            <person name="Murphy C."/>
            <person name="Pearson M."/>
            <person name="Poon T.W."/>
            <person name="Priest M."/>
            <person name="Roberts A."/>
            <person name="Saif S."/>
            <person name="Shea T."/>
            <person name="Sisk P."/>
            <person name="Sykes S."/>
            <person name="Wortman J."/>
            <person name="Nusbaum C."/>
            <person name="Birren B."/>
        </authorList>
    </citation>
    <scope>NUCLEOTIDE SEQUENCE [LARGE SCALE GENOMIC DNA]</scope>
    <source>
        <strain evidence="11 12">ACS-093-V-SCH5</strain>
    </source>
</reference>
<dbReference type="SUPFAM" id="SSF158791">
    <property type="entry name" value="MgtE N-terminal domain-like"/>
    <property type="match status" value="1"/>
</dbReference>
<dbReference type="Pfam" id="PF00571">
    <property type="entry name" value="CBS"/>
    <property type="match status" value="2"/>
</dbReference>
<evidence type="ECO:0000259" key="10">
    <source>
        <dbReference type="PROSITE" id="PS51371"/>
    </source>
</evidence>
<dbReference type="STRING" id="883161.HMPREF9306_00442"/>
<dbReference type="PANTHER" id="PTHR43773:SF1">
    <property type="entry name" value="MAGNESIUM TRANSPORTER MGTE"/>
    <property type="match status" value="1"/>
</dbReference>
<evidence type="ECO:0000313" key="12">
    <source>
        <dbReference type="Proteomes" id="UP000014417"/>
    </source>
</evidence>
<dbReference type="CDD" id="cd04606">
    <property type="entry name" value="CBS_pair_Mg_transporter"/>
    <property type="match status" value="1"/>
</dbReference>
<evidence type="ECO:0000256" key="7">
    <source>
        <dbReference type="ARBA" id="ARBA00023136"/>
    </source>
</evidence>
<protein>
    <recommendedName>
        <fullName evidence="9">Magnesium transporter MgtE</fullName>
    </recommendedName>
</protein>
<feature type="transmembrane region" description="Helical" evidence="9">
    <location>
        <begin position="362"/>
        <end position="382"/>
    </location>
</feature>
<dbReference type="SMART" id="SM00924">
    <property type="entry name" value="MgtE_N"/>
    <property type="match status" value="1"/>
</dbReference>
<dbReference type="InterPro" id="IPR000644">
    <property type="entry name" value="CBS_dom"/>
</dbReference>
<evidence type="ECO:0000256" key="8">
    <source>
        <dbReference type="PROSITE-ProRule" id="PRU00703"/>
    </source>
</evidence>
<keyword evidence="8" id="KW-0129">CBS domain</keyword>
<dbReference type="SUPFAM" id="SSF54631">
    <property type="entry name" value="CBS-domain pair"/>
    <property type="match status" value="1"/>
</dbReference>
<keyword evidence="9" id="KW-0479">Metal-binding</keyword>
<proteinExistence type="inferred from homology"/>
<dbReference type="InterPro" id="IPR038076">
    <property type="entry name" value="MgtE_N_sf"/>
</dbReference>
<sequence>MYLKNIDSLESRVRRALQKENLNLVRRILSSATPRQAAAVMERSNFYDRALIYRTLPKDVAVTVFELLDPALQADLVKALQDEEVKAVVESMDPHDRAELLDELPAKVATRLIEGLSPAERDLTGIILGYPEESIGRRMNPEFVSFKPTELAGDAMNRIRMVLDDVETVYTIPVVGEGRELLGVFSLRDLMRVEPDTQIGEIMNTADKGLATEDAEEVARRCANRHRLALPIVDQENRLVGVLSIEDALDILEEETSEDQARISGSEPLSRPYLATPIFELVKARVVWLLVLAIGGTLTIHVLEAFEATIAQMVVLSVFVPLLIGTGGNTGNQAATTVTRAIALGDVRKGDVWKVITREIRVGAFLGLLLGLLGFVVTSIFYDLQIGVVIGLTLLSVCTLAATVGGSMPLVARKLGIDPAVFANPFISTLVDASGLIIYFLIAKAVIGI</sequence>
<dbReference type="PANTHER" id="PTHR43773">
    <property type="entry name" value="MAGNESIUM TRANSPORTER MGTE"/>
    <property type="match status" value="1"/>
</dbReference>
<comment type="subunit">
    <text evidence="9">Homodimer.</text>
</comment>
<dbReference type="PROSITE" id="PS51371">
    <property type="entry name" value="CBS"/>
    <property type="match status" value="1"/>
</dbReference>
<keyword evidence="12" id="KW-1185">Reference proteome</keyword>
<comment type="similarity">
    <text evidence="2 9">Belongs to the SLC41A transporter family.</text>
</comment>
<dbReference type="RefSeq" id="WP_016455295.1">
    <property type="nucleotide sequence ID" value="NZ_KE150269.1"/>
</dbReference>
<dbReference type="InterPro" id="IPR006668">
    <property type="entry name" value="Mg_transptr_MgtE_intracell_dom"/>
</dbReference>
<dbReference type="SUPFAM" id="SSF161093">
    <property type="entry name" value="MgtE membrane domain-like"/>
    <property type="match status" value="1"/>
</dbReference>
<gene>
    <name evidence="11" type="ORF">HMPREF9306_00442</name>
</gene>
<evidence type="ECO:0000256" key="2">
    <source>
        <dbReference type="ARBA" id="ARBA00009749"/>
    </source>
</evidence>
<name>S2WM01_9ACTN</name>
<keyword evidence="5 9" id="KW-0460">Magnesium</keyword>
<dbReference type="AlphaFoldDB" id="S2WM01"/>
<dbReference type="PATRIC" id="fig|883161.3.peg.448"/>
<dbReference type="Pfam" id="PF01769">
    <property type="entry name" value="MgtE"/>
    <property type="match status" value="1"/>
</dbReference>
<evidence type="ECO:0000256" key="3">
    <source>
        <dbReference type="ARBA" id="ARBA00022448"/>
    </source>
</evidence>
<comment type="caution">
    <text evidence="11">The sequence shown here is derived from an EMBL/GenBank/DDBJ whole genome shotgun (WGS) entry which is preliminary data.</text>
</comment>
<dbReference type="HOGENOM" id="CLU_037408_2_2_11"/>
<accession>S2WM01</accession>
<evidence type="ECO:0000256" key="6">
    <source>
        <dbReference type="ARBA" id="ARBA00022989"/>
    </source>
</evidence>
<feature type="transmembrane region" description="Helical" evidence="9">
    <location>
        <begin position="388"/>
        <end position="410"/>
    </location>
</feature>
<feature type="transmembrane region" description="Helical" evidence="9">
    <location>
        <begin position="286"/>
        <end position="303"/>
    </location>
</feature>
<keyword evidence="6 9" id="KW-1133">Transmembrane helix</keyword>
<keyword evidence="7 9" id="KW-0472">Membrane</keyword>
<dbReference type="InterPro" id="IPR006669">
    <property type="entry name" value="MgtE_transporter"/>
</dbReference>
<evidence type="ECO:0000256" key="9">
    <source>
        <dbReference type="RuleBase" id="RU362011"/>
    </source>
</evidence>
<dbReference type="NCBIfam" id="TIGR00400">
    <property type="entry name" value="mgtE"/>
    <property type="match status" value="1"/>
</dbReference>
<dbReference type="GO" id="GO:0015095">
    <property type="term" value="F:magnesium ion transmembrane transporter activity"/>
    <property type="evidence" value="ECO:0007669"/>
    <property type="project" value="UniProtKB-UniRule"/>
</dbReference>
<feature type="transmembrane region" description="Helical" evidence="9">
    <location>
        <begin position="422"/>
        <end position="442"/>
    </location>
</feature>
<evidence type="ECO:0000256" key="5">
    <source>
        <dbReference type="ARBA" id="ARBA00022842"/>
    </source>
</evidence>
<dbReference type="InterPro" id="IPR036739">
    <property type="entry name" value="SLC41_membr_dom_sf"/>
</dbReference>
<dbReference type="Pfam" id="PF03448">
    <property type="entry name" value="MgtE_N"/>
    <property type="match status" value="1"/>
</dbReference>
<evidence type="ECO:0000256" key="4">
    <source>
        <dbReference type="ARBA" id="ARBA00022692"/>
    </source>
</evidence>
<comment type="subcellular location">
    <subcellularLocation>
        <location evidence="9">Cell membrane</location>
        <topology evidence="9">Multi-pass membrane protein</topology>
    </subcellularLocation>
    <subcellularLocation>
        <location evidence="1">Membrane</location>
        <topology evidence="1">Multi-pass membrane protein</topology>
    </subcellularLocation>
</comment>
<feature type="transmembrane region" description="Helical" evidence="9">
    <location>
        <begin position="309"/>
        <end position="326"/>
    </location>
</feature>
<dbReference type="GO" id="GO:0046872">
    <property type="term" value="F:metal ion binding"/>
    <property type="evidence" value="ECO:0007669"/>
    <property type="project" value="UniProtKB-KW"/>
</dbReference>
<feature type="domain" description="CBS" evidence="10">
    <location>
        <begin position="139"/>
        <end position="202"/>
    </location>
</feature>
<dbReference type="OrthoDB" id="9790355at2"/>
<organism evidence="11 12">
    <name type="scientific">Propionimicrobium lymphophilum ACS-093-V-SCH5</name>
    <dbReference type="NCBI Taxonomy" id="883161"/>
    <lineage>
        <taxon>Bacteria</taxon>
        <taxon>Bacillati</taxon>
        <taxon>Actinomycetota</taxon>
        <taxon>Actinomycetes</taxon>
        <taxon>Propionibacteriales</taxon>
        <taxon>Propionibacteriaceae</taxon>
        <taxon>Propionimicrobium</taxon>
    </lineage>
</organism>
<dbReference type="Gene3D" id="1.10.357.20">
    <property type="entry name" value="SLC41 divalent cation transporters, integral membrane domain"/>
    <property type="match status" value="1"/>
</dbReference>
<dbReference type="Proteomes" id="UP000014417">
    <property type="component" value="Unassembled WGS sequence"/>
</dbReference>
<evidence type="ECO:0000313" key="11">
    <source>
        <dbReference type="EMBL" id="EPD33687.1"/>
    </source>
</evidence>
<dbReference type="InterPro" id="IPR006667">
    <property type="entry name" value="SLC41_membr_dom"/>
</dbReference>
<keyword evidence="4 9" id="KW-0812">Transmembrane</keyword>
<evidence type="ECO:0000256" key="1">
    <source>
        <dbReference type="ARBA" id="ARBA00004141"/>
    </source>
</evidence>
<dbReference type="Gene3D" id="1.25.60.10">
    <property type="entry name" value="MgtE N-terminal domain-like"/>
    <property type="match status" value="1"/>
</dbReference>
<comment type="function">
    <text evidence="9">Acts as a magnesium transporter.</text>
</comment>
<keyword evidence="3 9" id="KW-0813">Transport</keyword>